<feature type="transmembrane region" description="Helical" evidence="2">
    <location>
        <begin position="40"/>
        <end position="57"/>
    </location>
</feature>
<evidence type="ECO:0000256" key="2">
    <source>
        <dbReference type="SAM" id="Phobius"/>
    </source>
</evidence>
<evidence type="ECO:0000256" key="1">
    <source>
        <dbReference type="SAM" id="MobiDB-lite"/>
    </source>
</evidence>
<feature type="region of interest" description="Disordered" evidence="1">
    <location>
        <begin position="82"/>
        <end position="103"/>
    </location>
</feature>
<gene>
    <name evidence="3" type="ORF">OG477_40375</name>
</gene>
<sequence length="103" mass="11187">MPHPGTDPRHYETRTQPSGPHAARNPRAGRQLREDRRRRGRAWALLTLSVAMLITGMTLPQGLLLAAGLVTAGMATYLLVPPHGPDRPGQFLPASARHGSDHT</sequence>
<evidence type="ECO:0008006" key="4">
    <source>
        <dbReference type="Google" id="ProtNLM"/>
    </source>
</evidence>
<keyword evidence="2" id="KW-1133">Transmembrane helix</keyword>
<keyword evidence="2" id="KW-0812">Transmembrane</keyword>
<feature type="compositionally biased region" description="Basic and acidic residues" evidence="1">
    <location>
        <begin position="1"/>
        <end position="13"/>
    </location>
</feature>
<name>A0AAU1I9A9_9ACTN</name>
<proteinExistence type="predicted"/>
<organism evidence="3">
    <name type="scientific">Streptomyces sp. NBC_00180</name>
    <dbReference type="NCBI Taxonomy" id="2903632"/>
    <lineage>
        <taxon>Bacteria</taxon>
        <taxon>Bacillati</taxon>
        <taxon>Actinomycetota</taxon>
        <taxon>Actinomycetes</taxon>
        <taxon>Kitasatosporales</taxon>
        <taxon>Streptomycetaceae</taxon>
        <taxon>Streptomyces</taxon>
    </lineage>
</organism>
<reference evidence="3" key="1">
    <citation type="submission" date="2022-10" db="EMBL/GenBank/DDBJ databases">
        <title>The complete genomes of actinobacterial strains from the NBC collection.</title>
        <authorList>
            <person name="Joergensen T.S."/>
            <person name="Alvarez Arevalo M."/>
            <person name="Sterndorff E.B."/>
            <person name="Faurdal D."/>
            <person name="Vuksanovic O."/>
            <person name="Mourched A.-S."/>
            <person name="Charusanti P."/>
            <person name="Shaw S."/>
            <person name="Blin K."/>
            <person name="Weber T."/>
        </authorList>
    </citation>
    <scope>NUCLEOTIDE SEQUENCE</scope>
    <source>
        <strain evidence="3">NBC 00180</strain>
    </source>
</reference>
<protein>
    <recommendedName>
        <fullName evidence="4">DUF3040 domain-containing protein</fullName>
    </recommendedName>
</protein>
<keyword evidence="2" id="KW-0472">Membrane</keyword>
<evidence type="ECO:0000313" key="3">
    <source>
        <dbReference type="EMBL" id="WTP91213.1"/>
    </source>
</evidence>
<accession>A0AAU1I9A9</accession>
<feature type="region of interest" description="Disordered" evidence="1">
    <location>
        <begin position="1"/>
        <end position="37"/>
    </location>
</feature>
<dbReference type="AlphaFoldDB" id="A0AAU1I9A9"/>
<dbReference type="EMBL" id="CP108140">
    <property type="protein sequence ID" value="WTP91213.1"/>
    <property type="molecule type" value="Genomic_DNA"/>
</dbReference>